<dbReference type="Ensembl" id="ENSCPBT00000007390.1">
    <property type="protein sequence ID" value="ENSCPBP00000006102.1"/>
    <property type="gene ID" value="ENSCPBG00000004874.1"/>
</dbReference>
<evidence type="ECO:0000313" key="2">
    <source>
        <dbReference type="Proteomes" id="UP000694380"/>
    </source>
</evidence>
<proteinExistence type="predicted"/>
<sequence>AGKLDLSMLITGAANGIGRQIALNFARLGATLTLCSILNAQLPPRPNSPFLGYSSRCVLAKGHKKVIHMLRGVFYYNDSMLGMN</sequence>
<dbReference type="SUPFAM" id="SSF51735">
    <property type="entry name" value="NAD(P)-binding Rossmann-fold domains"/>
    <property type="match status" value="1"/>
</dbReference>
<reference evidence="1" key="1">
    <citation type="submission" date="2025-08" db="UniProtKB">
        <authorList>
            <consortium name="Ensembl"/>
        </authorList>
    </citation>
    <scope>IDENTIFICATION</scope>
</reference>
<name>A0A8C3FB89_CHRPI</name>
<organism evidence="1 2">
    <name type="scientific">Chrysemys picta bellii</name>
    <name type="common">Western painted turtle</name>
    <name type="synonym">Emys bellii</name>
    <dbReference type="NCBI Taxonomy" id="8478"/>
    <lineage>
        <taxon>Eukaryota</taxon>
        <taxon>Metazoa</taxon>
        <taxon>Chordata</taxon>
        <taxon>Craniata</taxon>
        <taxon>Vertebrata</taxon>
        <taxon>Euteleostomi</taxon>
        <taxon>Archelosauria</taxon>
        <taxon>Testudinata</taxon>
        <taxon>Testudines</taxon>
        <taxon>Cryptodira</taxon>
        <taxon>Durocryptodira</taxon>
        <taxon>Testudinoidea</taxon>
        <taxon>Emydidae</taxon>
        <taxon>Chrysemys</taxon>
    </lineage>
</organism>
<protein>
    <submittedName>
        <fullName evidence="1">Uncharacterized protein</fullName>
    </submittedName>
</protein>
<dbReference type="InterPro" id="IPR036291">
    <property type="entry name" value="NAD(P)-bd_dom_sf"/>
</dbReference>
<accession>A0A8C3FB89</accession>
<reference evidence="1" key="2">
    <citation type="submission" date="2025-09" db="UniProtKB">
        <authorList>
            <consortium name="Ensembl"/>
        </authorList>
    </citation>
    <scope>IDENTIFICATION</scope>
</reference>
<dbReference type="Gene3D" id="3.40.50.720">
    <property type="entry name" value="NAD(P)-binding Rossmann-like Domain"/>
    <property type="match status" value="1"/>
</dbReference>
<dbReference type="AlphaFoldDB" id="A0A8C3FB89"/>
<dbReference type="Proteomes" id="UP000694380">
    <property type="component" value="Unplaced"/>
</dbReference>
<keyword evidence="2" id="KW-1185">Reference proteome</keyword>
<evidence type="ECO:0000313" key="1">
    <source>
        <dbReference type="Ensembl" id="ENSCPBP00000006102.1"/>
    </source>
</evidence>